<protein>
    <submittedName>
        <fullName evidence="2">Cutinase transcription factor 1 beta</fullName>
    </submittedName>
</protein>
<dbReference type="PANTHER" id="PTHR47425:SF2">
    <property type="entry name" value="FARB-RELATED"/>
    <property type="match status" value="1"/>
</dbReference>
<name>A0A9P5EBR5_9HYPO</name>
<keyword evidence="3" id="KW-1185">Reference proteome</keyword>
<comment type="caution">
    <text evidence="2">The sequence shown here is derived from an EMBL/GenBank/DDBJ whole genome shotgun (WGS) entry which is preliminary data.</text>
</comment>
<dbReference type="EMBL" id="LUFC02000041">
    <property type="protein sequence ID" value="KAF4503016.1"/>
    <property type="molecule type" value="Genomic_DNA"/>
</dbReference>
<dbReference type="Proteomes" id="UP000737391">
    <property type="component" value="Unassembled WGS sequence"/>
</dbReference>
<gene>
    <name evidence="2" type="ORF">FAGAP_731</name>
</gene>
<sequence length="113" mass="12423">MFSTTTSSSPKTTISLLVLRAMLFASSVCVPLPVLRQLGYHDICSARADLCRKAKLLFDMGAETSHLPLAQSALLLMSWVPESPTTTSSVPYRTWLSLGIHHAKLINATWEYA</sequence>
<evidence type="ECO:0000313" key="3">
    <source>
        <dbReference type="Proteomes" id="UP000737391"/>
    </source>
</evidence>
<proteinExistence type="predicted"/>
<dbReference type="InterPro" id="IPR052761">
    <property type="entry name" value="Fungal_Detox/Toxin_TFs"/>
</dbReference>
<evidence type="ECO:0000313" key="2">
    <source>
        <dbReference type="EMBL" id="KAF4503016.1"/>
    </source>
</evidence>
<keyword evidence="1" id="KW-0732">Signal</keyword>
<feature type="signal peptide" evidence="1">
    <location>
        <begin position="1"/>
        <end position="29"/>
    </location>
</feature>
<accession>A0A9P5EBR5</accession>
<reference evidence="2" key="1">
    <citation type="submission" date="2020-01" db="EMBL/GenBank/DDBJ databases">
        <title>Identification and distribution of gene clusters putatively required for synthesis of sphingolipid metabolism inhibitors in phylogenetically diverse species of the filamentous fungus Fusarium.</title>
        <authorList>
            <person name="Kim H.-S."/>
            <person name="Busman M."/>
            <person name="Brown D.W."/>
            <person name="Divon H."/>
            <person name="Uhlig S."/>
            <person name="Proctor R.H."/>
        </authorList>
    </citation>
    <scope>NUCLEOTIDE SEQUENCE</scope>
    <source>
        <strain evidence="2">NRRL 31653</strain>
    </source>
</reference>
<dbReference type="OrthoDB" id="5121955at2759"/>
<dbReference type="AlphaFoldDB" id="A0A9P5EBR5"/>
<dbReference type="PANTHER" id="PTHR47425">
    <property type="entry name" value="FARB-RELATED"/>
    <property type="match status" value="1"/>
</dbReference>
<organism evidence="2 3">
    <name type="scientific">Fusarium agapanthi</name>
    <dbReference type="NCBI Taxonomy" id="1803897"/>
    <lineage>
        <taxon>Eukaryota</taxon>
        <taxon>Fungi</taxon>
        <taxon>Dikarya</taxon>
        <taxon>Ascomycota</taxon>
        <taxon>Pezizomycotina</taxon>
        <taxon>Sordariomycetes</taxon>
        <taxon>Hypocreomycetidae</taxon>
        <taxon>Hypocreales</taxon>
        <taxon>Nectriaceae</taxon>
        <taxon>Fusarium</taxon>
        <taxon>Fusarium fujikuroi species complex</taxon>
    </lineage>
</organism>
<evidence type="ECO:0000256" key="1">
    <source>
        <dbReference type="SAM" id="SignalP"/>
    </source>
</evidence>
<feature type="chain" id="PRO_5040293975" evidence="1">
    <location>
        <begin position="30"/>
        <end position="113"/>
    </location>
</feature>